<proteinExistence type="predicted"/>
<evidence type="ECO:0000313" key="2">
    <source>
        <dbReference type="EMBL" id="QOJ78796.1"/>
    </source>
</evidence>
<dbReference type="GeneID" id="59149954"/>
<dbReference type="InParanoid" id="A0A7L9FIS0"/>
<dbReference type="KEGG" id="thel:IG193_08620"/>
<keyword evidence="1" id="KW-0812">Transmembrane</keyword>
<keyword evidence="1" id="KW-0472">Membrane</keyword>
<feature type="transmembrane region" description="Helical" evidence="1">
    <location>
        <begin position="6"/>
        <end position="39"/>
    </location>
</feature>
<dbReference type="RefSeq" id="WP_192818768.1">
    <property type="nucleotide sequence ID" value="NZ_CP062310.1"/>
</dbReference>
<sequence>MSLFMFIFTASFAIMYAFVVDPLYALLAVGPAVGIAFLLDRESRAFCGVILDSGESVVSPRHAAGNTGIPLGSGVSEASAGRVCPTCGLPATYINSLNKFYCFNCKKYVE</sequence>
<evidence type="ECO:0000256" key="1">
    <source>
        <dbReference type="SAM" id="Phobius"/>
    </source>
</evidence>
<evidence type="ECO:0000313" key="3">
    <source>
        <dbReference type="Proteomes" id="UP000594121"/>
    </source>
</evidence>
<organism evidence="2 3">
    <name type="scientific">Infirmifilum lucidum</name>
    <dbReference type="NCBI Taxonomy" id="2776706"/>
    <lineage>
        <taxon>Archaea</taxon>
        <taxon>Thermoproteota</taxon>
        <taxon>Thermoprotei</taxon>
        <taxon>Thermofilales</taxon>
        <taxon>Thermofilaceae</taxon>
        <taxon>Infirmifilum</taxon>
    </lineage>
</organism>
<keyword evidence="1" id="KW-1133">Transmembrane helix</keyword>
<gene>
    <name evidence="2" type="ORF">IG193_08620</name>
</gene>
<dbReference type="EMBL" id="CP062310">
    <property type="protein sequence ID" value="QOJ78796.1"/>
    <property type="molecule type" value="Genomic_DNA"/>
</dbReference>
<keyword evidence="3" id="KW-1185">Reference proteome</keyword>
<protein>
    <submittedName>
        <fullName evidence="2">Uncharacterized protein</fullName>
    </submittedName>
</protein>
<dbReference type="AlphaFoldDB" id="A0A7L9FIS0"/>
<name>A0A7L9FIS0_9CREN</name>
<accession>A0A7L9FIS0</accession>
<reference evidence="2 3" key="1">
    <citation type="submission" date="2020-10" db="EMBL/GenBank/DDBJ databases">
        <title>Thermofilum lucidum 3507LT sp. nov. a novel member of Thermofilaceae family isolated from Chile hot spring, and proposal of description order Thermofilales.</title>
        <authorList>
            <person name="Zayulina K.S."/>
            <person name="Elcheninov A.G."/>
            <person name="Toshchakov S.V."/>
            <person name="Kublanov I.V."/>
        </authorList>
    </citation>
    <scope>NUCLEOTIDE SEQUENCE [LARGE SCALE GENOMIC DNA]</scope>
    <source>
        <strain evidence="2 3">3507LT</strain>
    </source>
</reference>
<dbReference type="Proteomes" id="UP000594121">
    <property type="component" value="Chromosome"/>
</dbReference>